<proteinExistence type="predicted"/>
<reference evidence="1" key="1">
    <citation type="submission" date="2021-05" db="EMBL/GenBank/DDBJ databases">
        <authorList>
            <person name="Alioto T."/>
            <person name="Alioto T."/>
            <person name="Gomez Garrido J."/>
        </authorList>
    </citation>
    <scope>NUCLEOTIDE SEQUENCE</scope>
</reference>
<protein>
    <submittedName>
        <fullName evidence="1">Uncharacterized protein</fullName>
    </submittedName>
</protein>
<evidence type="ECO:0000313" key="1">
    <source>
        <dbReference type="EMBL" id="CAG6713684.1"/>
    </source>
</evidence>
<dbReference type="EMBL" id="HBUF01350884">
    <property type="protein sequence ID" value="CAG6713684.1"/>
    <property type="molecule type" value="Transcribed_RNA"/>
</dbReference>
<name>A0A8D8UYL2_9HEMI</name>
<sequence>MGSGLPDRGSVHYATEASEKCNNMDRTCFSRLHYFPCRIRKVTSVKGTRRYLQIKKQQILILTSLYRLDNLINVGCNVFLGKYLITKNENETHLKQHIPKIVFLN</sequence>
<organism evidence="1">
    <name type="scientific">Cacopsylla melanoneura</name>
    <dbReference type="NCBI Taxonomy" id="428564"/>
    <lineage>
        <taxon>Eukaryota</taxon>
        <taxon>Metazoa</taxon>
        <taxon>Ecdysozoa</taxon>
        <taxon>Arthropoda</taxon>
        <taxon>Hexapoda</taxon>
        <taxon>Insecta</taxon>
        <taxon>Pterygota</taxon>
        <taxon>Neoptera</taxon>
        <taxon>Paraneoptera</taxon>
        <taxon>Hemiptera</taxon>
        <taxon>Sternorrhyncha</taxon>
        <taxon>Psylloidea</taxon>
        <taxon>Psyllidae</taxon>
        <taxon>Psyllinae</taxon>
        <taxon>Cacopsylla</taxon>
    </lineage>
</organism>
<dbReference type="AlphaFoldDB" id="A0A8D8UYL2"/>
<accession>A0A8D8UYL2</accession>